<comment type="caution">
    <text evidence="2">The sequence shown here is derived from an EMBL/GenBank/DDBJ whole genome shotgun (WGS) entry which is preliminary data.</text>
</comment>
<evidence type="ECO:0000313" key="3">
    <source>
        <dbReference type="Proteomes" id="UP000050525"/>
    </source>
</evidence>
<accession>A0A151MQN7</accession>
<sequence>MKRAQAPREVEMATILHKGKHPFFSFDRKIKFTASLDLAFAQNQSFKQPPRTGSDTWQKQPPDFSYKLYQTSQPPPQACQKEKEELKKSKSSKADTIQQLSMRYSSQFLPPLGRKKKLPMFVTRFPQVGLYEAEIMFVKNGKYKTGTYQDPKPYDFRQSEANMPEFVTSYAGDPFNLKFKSQNLNTGAIQCCPLPFYSTQIFITYKPRECKWDSTLILPKNPWPPKPASFTRHKRRRGAYTAFLDRVEERLSNIWQHGDPRLMGRTRREQCNGSSTAISNIPEL</sequence>
<proteinExistence type="predicted"/>
<name>A0A151MQN7_ALLMI</name>
<dbReference type="Proteomes" id="UP000050525">
    <property type="component" value="Unassembled WGS sequence"/>
</dbReference>
<evidence type="ECO:0000256" key="1">
    <source>
        <dbReference type="SAM" id="MobiDB-lite"/>
    </source>
</evidence>
<evidence type="ECO:0000313" key="2">
    <source>
        <dbReference type="EMBL" id="KYO26729.1"/>
    </source>
</evidence>
<organism evidence="2 3">
    <name type="scientific">Alligator mississippiensis</name>
    <name type="common">American alligator</name>
    <dbReference type="NCBI Taxonomy" id="8496"/>
    <lineage>
        <taxon>Eukaryota</taxon>
        <taxon>Metazoa</taxon>
        <taxon>Chordata</taxon>
        <taxon>Craniata</taxon>
        <taxon>Vertebrata</taxon>
        <taxon>Euteleostomi</taxon>
        <taxon>Archelosauria</taxon>
        <taxon>Archosauria</taxon>
        <taxon>Crocodylia</taxon>
        <taxon>Alligatoridae</taxon>
        <taxon>Alligatorinae</taxon>
        <taxon>Alligator</taxon>
    </lineage>
</organism>
<protein>
    <submittedName>
        <fullName evidence="2">Uncharacterized protein</fullName>
    </submittedName>
</protein>
<dbReference type="EMBL" id="AKHW03005461">
    <property type="protein sequence ID" value="KYO26729.1"/>
    <property type="molecule type" value="Genomic_DNA"/>
</dbReference>
<keyword evidence="3" id="KW-1185">Reference proteome</keyword>
<gene>
    <name evidence="2" type="ORF">Y1Q_0019196</name>
</gene>
<reference evidence="2 3" key="1">
    <citation type="journal article" date="2012" name="Genome Biol.">
        <title>Sequencing three crocodilian genomes to illuminate the evolution of archosaurs and amniotes.</title>
        <authorList>
            <person name="St John J.A."/>
            <person name="Braun E.L."/>
            <person name="Isberg S.R."/>
            <person name="Miles L.G."/>
            <person name="Chong A.Y."/>
            <person name="Gongora J."/>
            <person name="Dalzell P."/>
            <person name="Moran C."/>
            <person name="Bed'hom B."/>
            <person name="Abzhanov A."/>
            <person name="Burgess S.C."/>
            <person name="Cooksey A.M."/>
            <person name="Castoe T.A."/>
            <person name="Crawford N.G."/>
            <person name="Densmore L.D."/>
            <person name="Drew J.C."/>
            <person name="Edwards S.V."/>
            <person name="Faircloth B.C."/>
            <person name="Fujita M.K."/>
            <person name="Greenwold M.J."/>
            <person name="Hoffmann F.G."/>
            <person name="Howard J.M."/>
            <person name="Iguchi T."/>
            <person name="Janes D.E."/>
            <person name="Khan S.Y."/>
            <person name="Kohno S."/>
            <person name="de Koning A.J."/>
            <person name="Lance S.L."/>
            <person name="McCarthy F.M."/>
            <person name="McCormack J.E."/>
            <person name="Merchant M.E."/>
            <person name="Peterson D.G."/>
            <person name="Pollock D.D."/>
            <person name="Pourmand N."/>
            <person name="Raney B.J."/>
            <person name="Roessler K.A."/>
            <person name="Sanford J.R."/>
            <person name="Sawyer R.H."/>
            <person name="Schmidt C.J."/>
            <person name="Triplett E.W."/>
            <person name="Tuberville T.D."/>
            <person name="Venegas-Anaya M."/>
            <person name="Howard J.T."/>
            <person name="Jarvis E.D."/>
            <person name="Guillette L.J.Jr."/>
            <person name="Glenn T.C."/>
            <person name="Green R.E."/>
            <person name="Ray D.A."/>
        </authorList>
    </citation>
    <scope>NUCLEOTIDE SEQUENCE [LARGE SCALE GENOMIC DNA]</scope>
    <source>
        <strain evidence="2">KSC_2009_1</strain>
    </source>
</reference>
<dbReference type="AlphaFoldDB" id="A0A151MQN7"/>
<feature type="compositionally biased region" description="Polar residues" evidence="1">
    <location>
        <begin position="44"/>
        <end position="59"/>
    </location>
</feature>
<feature type="region of interest" description="Disordered" evidence="1">
    <location>
        <begin position="44"/>
        <end position="76"/>
    </location>
</feature>